<gene>
    <name evidence="1" type="ORF">AG1IA_00663</name>
</gene>
<keyword evidence="2" id="KW-1185">Reference proteome</keyword>
<organism evidence="1 2">
    <name type="scientific">Thanatephorus cucumeris (strain AG1-IA)</name>
    <name type="common">Rice sheath blight fungus</name>
    <name type="synonym">Rhizoctonia solani</name>
    <dbReference type="NCBI Taxonomy" id="983506"/>
    <lineage>
        <taxon>Eukaryota</taxon>
        <taxon>Fungi</taxon>
        <taxon>Dikarya</taxon>
        <taxon>Basidiomycota</taxon>
        <taxon>Agaricomycotina</taxon>
        <taxon>Agaricomycetes</taxon>
        <taxon>Cantharellales</taxon>
        <taxon>Ceratobasidiaceae</taxon>
        <taxon>Rhizoctonia</taxon>
        <taxon>Rhizoctonia solani AG-1</taxon>
    </lineage>
</organism>
<sequence length="57" mass="7026">MRIQKLYIWYFCPNESNRFSDSSTAYTATNMWNRNKIASTRHQLHIYQRNQPWISEK</sequence>
<protein>
    <submittedName>
        <fullName evidence="1">Uncharacterized protein</fullName>
    </submittedName>
</protein>
<dbReference type="Proteomes" id="UP000011668">
    <property type="component" value="Unassembled WGS sequence"/>
</dbReference>
<accession>L8X8C1</accession>
<name>L8X8C1_THACA</name>
<evidence type="ECO:0000313" key="2">
    <source>
        <dbReference type="Proteomes" id="UP000011668"/>
    </source>
</evidence>
<reference evidence="1 2" key="1">
    <citation type="journal article" date="2013" name="Nat. Commun.">
        <title>The evolution and pathogenic mechanisms of the rice sheath blight pathogen.</title>
        <authorList>
            <person name="Zheng A."/>
            <person name="Lin R."/>
            <person name="Xu L."/>
            <person name="Qin P."/>
            <person name="Tang C."/>
            <person name="Ai P."/>
            <person name="Zhang D."/>
            <person name="Liu Y."/>
            <person name="Sun Z."/>
            <person name="Feng H."/>
            <person name="Wang Y."/>
            <person name="Chen Y."/>
            <person name="Liang X."/>
            <person name="Fu R."/>
            <person name="Li Q."/>
            <person name="Zhang J."/>
            <person name="Yu X."/>
            <person name="Xie Z."/>
            <person name="Ding L."/>
            <person name="Guan P."/>
            <person name="Tang J."/>
            <person name="Liang Y."/>
            <person name="Wang S."/>
            <person name="Deng Q."/>
            <person name="Li S."/>
            <person name="Zhu J."/>
            <person name="Wang L."/>
            <person name="Liu H."/>
            <person name="Li P."/>
        </authorList>
    </citation>
    <scope>NUCLEOTIDE SEQUENCE [LARGE SCALE GENOMIC DNA]</scope>
    <source>
        <strain evidence="2">AG-1 IA</strain>
    </source>
</reference>
<comment type="caution">
    <text evidence="1">The sequence shown here is derived from an EMBL/GenBank/DDBJ whole genome shotgun (WGS) entry which is preliminary data.</text>
</comment>
<dbReference type="AlphaFoldDB" id="L8X8C1"/>
<evidence type="ECO:0000313" key="1">
    <source>
        <dbReference type="EMBL" id="ELU45303.1"/>
    </source>
</evidence>
<dbReference type="HOGENOM" id="CLU_2998074_0_0_1"/>
<dbReference type="EMBL" id="AFRT01000106">
    <property type="protein sequence ID" value="ELU45303.1"/>
    <property type="molecule type" value="Genomic_DNA"/>
</dbReference>
<proteinExistence type="predicted"/>